<dbReference type="PROSITE" id="PS51677">
    <property type="entry name" value="NODB"/>
    <property type="match status" value="1"/>
</dbReference>
<proteinExistence type="predicted"/>
<dbReference type="PANTHER" id="PTHR10587">
    <property type="entry name" value="GLYCOSYL TRANSFERASE-RELATED"/>
    <property type="match status" value="1"/>
</dbReference>
<dbReference type="InterPro" id="IPR002509">
    <property type="entry name" value="NODB_dom"/>
</dbReference>
<keyword evidence="3" id="KW-1185">Reference proteome</keyword>
<protein>
    <submittedName>
        <fullName evidence="2">Peptidoglycan/xylan/chitin deacetylase (PgdA/CDA1 family)</fullName>
        <ecNumber evidence="2">3.5.1.104</ecNumber>
    </submittedName>
</protein>
<dbReference type="Proteomes" id="UP001549320">
    <property type="component" value="Unassembled WGS sequence"/>
</dbReference>
<comment type="caution">
    <text evidence="2">The sequence shown here is derived from an EMBL/GenBank/DDBJ whole genome shotgun (WGS) entry which is preliminary data.</text>
</comment>
<dbReference type="Gene3D" id="3.20.20.370">
    <property type="entry name" value="Glycoside hydrolase/deacetylase"/>
    <property type="match status" value="1"/>
</dbReference>
<dbReference type="Pfam" id="PF01522">
    <property type="entry name" value="Polysacc_deac_1"/>
    <property type="match status" value="1"/>
</dbReference>
<dbReference type="PANTHER" id="PTHR10587:SF137">
    <property type="entry name" value="4-DEOXY-4-FORMAMIDO-L-ARABINOSE-PHOSPHOUNDECAPRENOL DEFORMYLASE ARND-RELATED"/>
    <property type="match status" value="1"/>
</dbReference>
<dbReference type="EC" id="3.5.1.104" evidence="2"/>
<evidence type="ECO:0000313" key="3">
    <source>
        <dbReference type="Proteomes" id="UP001549320"/>
    </source>
</evidence>
<name>A0ABV2Q2H6_9BURK</name>
<evidence type="ECO:0000313" key="2">
    <source>
        <dbReference type="EMBL" id="MET4574920.1"/>
    </source>
</evidence>
<dbReference type="InterPro" id="IPR011330">
    <property type="entry name" value="Glyco_hydro/deAcase_b/a-brl"/>
</dbReference>
<dbReference type="EMBL" id="JBEPSH010000001">
    <property type="protein sequence ID" value="MET4574920.1"/>
    <property type="molecule type" value="Genomic_DNA"/>
</dbReference>
<dbReference type="SUPFAM" id="SSF88713">
    <property type="entry name" value="Glycoside hydrolase/deacetylase"/>
    <property type="match status" value="1"/>
</dbReference>
<gene>
    <name evidence="2" type="ORF">ABIE13_000017</name>
</gene>
<dbReference type="GO" id="GO:0016787">
    <property type="term" value="F:hydrolase activity"/>
    <property type="evidence" value="ECO:0007669"/>
    <property type="project" value="UniProtKB-KW"/>
</dbReference>
<accession>A0ABV2Q2H6</accession>
<dbReference type="InterPro" id="IPR050248">
    <property type="entry name" value="Polysacc_deacetylase_ArnD"/>
</dbReference>
<dbReference type="CDD" id="cd10917">
    <property type="entry name" value="CE4_NodB_like_6s_7s"/>
    <property type="match status" value="1"/>
</dbReference>
<evidence type="ECO:0000259" key="1">
    <source>
        <dbReference type="PROSITE" id="PS51677"/>
    </source>
</evidence>
<sequence length="282" mass="30737">MLQSPYRSWRPSPFLKLSAAAHLGAGTGALLAPQFWPYWGSAVLATHAVAAISGLLPRSALLGPNLVRLPPQAAARGEVALTFDDGPDPEVTPQVLNILDRTEHRVTFFCIAERVREHPALALEILRRGHLIENHTDTHPHSFAASGPRKMALEIDRAQYTLQDITGRAPQFFRAVAGLRNPFLDPLLARRGLRLASWTRRPYDTRTGDALTVLHRLTRGLSAGDILLMHDGHSARDATGSPVILNVLPPLLAALQQQGLHSVTLQAGCMPIANHALKEVQV</sequence>
<keyword evidence="2" id="KW-0378">Hydrolase</keyword>
<feature type="domain" description="NodB homology" evidence="1">
    <location>
        <begin position="77"/>
        <end position="263"/>
    </location>
</feature>
<organism evidence="2 3">
    <name type="scientific">Ottowia thiooxydans</name>
    <dbReference type="NCBI Taxonomy" id="219182"/>
    <lineage>
        <taxon>Bacteria</taxon>
        <taxon>Pseudomonadati</taxon>
        <taxon>Pseudomonadota</taxon>
        <taxon>Betaproteobacteria</taxon>
        <taxon>Burkholderiales</taxon>
        <taxon>Comamonadaceae</taxon>
        <taxon>Ottowia</taxon>
    </lineage>
</organism>
<reference evidence="2 3" key="1">
    <citation type="submission" date="2024-06" db="EMBL/GenBank/DDBJ databases">
        <title>Sorghum-associated microbial communities from plants grown in Nebraska, USA.</title>
        <authorList>
            <person name="Schachtman D."/>
        </authorList>
    </citation>
    <scope>NUCLEOTIDE SEQUENCE [LARGE SCALE GENOMIC DNA]</scope>
    <source>
        <strain evidence="2 3">2709</strain>
    </source>
</reference>